<evidence type="ECO:0000256" key="7">
    <source>
        <dbReference type="ARBA" id="ARBA00022842"/>
    </source>
</evidence>
<dbReference type="GO" id="GO:0046872">
    <property type="term" value="F:metal ion binding"/>
    <property type="evidence" value="ECO:0007669"/>
    <property type="project" value="UniProtKB-KW"/>
</dbReference>
<feature type="binding site" evidence="8">
    <location>
        <position position="103"/>
    </location>
    <ligand>
        <name>Mg(2+)</name>
        <dbReference type="ChEBI" id="CHEBI:18420"/>
        <label>1</label>
        <note>catalytic</note>
    </ligand>
</feature>
<sequence length="284" mass="31882">MCKFMRAFSRQFSTLDGATVCQLVSRLSPECSKIMLKALNKRMEYTTKKHSRDILTKADKAVERLLVSGIRKEFPEHQIIAEEGTEGVSKSKQLTAAPTWIIDPIDGTMNFLHGFPYFCTSIAFYAEKQAQFGWIHNPLLRQTFVAQRGKGFYFNDQRMQASKQRDLKKSLIFVEWSLKRNEDHVNVAMDNMLKLLPIVHGIRSLGSTALNIAQVAIGACDAYIQFGPQIWDTAAGVLMVREAGGVVLDPCGGEYDLQSQRLLATSTAELAEQLIPMLTQVFPD</sequence>
<dbReference type="UniPathway" id="UPA00823">
    <property type="reaction ID" value="UER00788"/>
</dbReference>
<evidence type="ECO:0000256" key="1">
    <source>
        <dbReference type="ARBA" id="ARBA00001033"/>
    </source>
</evidence>
<dbReference type="InterPro" id="IPR020552">
    <property type="entry name" value="Inositol_monoPase_Li-sen"/>
</dbReference>
<dbReference type="RefSeq" id="XP_034109651.1">
    <property type="nucleotide sequence ID" value="XM_034253760.2"/>
</dbReference>
<feature type="binding site" evidence="8">
    <location>
        <position position="232"/>
    </location>
    <ligand>
        <name>Mg(2+)</name>
        <dbReference type="ChEBI" id="CHEBI:18420"/>
        <label>1</label>
        <note>catalytic</note>
    </ligand>
</feature>
<evidence type="ECO:0000256" key="2">
    <source>
        <dbReference type="ARBA" id="ARBA00001946"/>
    </source>
</evidence>
<dbReference type="Proteomes" id="UP000515160">
    <property type="component" value="Chromosome 3"/>
</dbReference>
<protein>
    <recommendedName>
        <fullName evidence="9">Inositol-1-monophosphatase</fullName>
        <ecNumber evidence="9">3.1.3.25</ecNumber>
    </recommendedName>
</protein>
<keyword evidence="10" id="KW-1185">Reference proteome</keyword>
<organism evidence="10 11">
    <name type="scientific">Drosophila albomicans</name>
    <name type="common">Fruit fly</name>
    <dbReference type="NCBI Taxonomy" id="7291"/>
    <lineage>
        <taxon>Eukaryota</taxon>
        <taxon>Metazoa</taxon>
        <taxon>Ecdysozoa</taxon>
        <taxon>Arthropoda</taxon>
        <taxon>Hexapoda</taxon>
        <taxon>Insecta</taxon>
        <taxon>Pterygota</taxon>
        <taxon>Neoptera</taxon>
        <taxon>Endopterygota</taxon>
        <taxon>Diptera</taxon>
        <taxon>Brachycera</taxon>
        <taxon>Muscomorpha</taxon>
        <taxon>Ephydroidea</taxon>
        <taxon>Drosophilidae</taxon>
        <taxon>Drosophila</taxon>
    </lineage>
</organism>
<dbReference type="FunFam" id="3.30.540.10:FF:000004">
    <property type="entry name" value="Inositol-1-monophosphatase"/>
    <property type="match status" value="1"/>
</dbReference>
<evidence type="ECO:0000256" key="9">
    <source>
        <dbReference type="RuleBase" id="RU364068"/>
    </source>
</evidence>
<dbReference type="AlphaFoldDB" id="A0A6P8X0P4"/>
<dbReference type="PROSITE" id="PS00629">
    <property type="entry name" value="IMP_1"/>
    <property type="match status" value="1"/>
</dbReference>
<comment type="pathway">
    <text evidence="3 9">Polyol metabolism; myo-inositol biosynthesis; myo-inositol from D-glucose 6-phosphate: step 2/2.</text>
</comment>
<reference evidence="11" key="1">
    <citation type="submission" date="2025-08" db="UniProtKB">
        <authorList>
            <consortium name="RefSeq"/>
        </authorList>
    </citation>
    <scope>IDENTIFICATION</scope>
    <source>
        <strain evidence="11">15112-1751.03</strain>
        <tissue evidence="11">Whole Adult</tissue>
    </source>
</reference>
<dbReference type="Pfam" id="PF00459">
    <property type="entry name" value="Inositol_P"/>
    <property type="match status" value="1"/>
</dbReference>
<dbReference type="PRINTS" id="PR00377">
    <property type="entry name" value="IMPHPHTASES"/>
</dbReference>
<feature type="binding site" evidence="8">
    <location>
        <position position="106"/>
    </location>
    <ligand>
        <name>Mg(2+)</name>
        <dbReference type="ChEBI" id="CHEBI:18420"/>
        <label>1</label>
        <note>catalytic</note>
    </ligand>
</feature>
<dbReference type="Gene3D" id="3.30.540.10">
    <property type="entry name" value="Fructose-1,6-Bisphosphatase, subunit A, domain 1"/>
    <property type="match status" value="1"/>
</dbReference>
<keyword evidence="6 9" id="KW-0378">Hydrolase</keyword>
<feature type="binding site" evidence="8">
    <location>
        <position position="105"/>
    </location>
    <ligand>
        <name>Mg(2+)</name>
        <dbReference type="ChEBI" id="CHEBI:18420"/>
        <label>1</label>
        <note>catalytic</note>
    </ligand>
</feature>
<evidence type="ECO:0000313" key="10">
    <source>
        <dbReference type="Proteomes" id="UP000515160"/>
    </source>
</evidence>
<comment type="cofactor">
    <cofactor evidence="2 8 9">
        <name>Mg(2+)</name>
        <dbReference type="ChEBI" id="CHEBI:18420"/>
    </cofactor>
</comment>
<comment type="similarity">
    <text evidence="4 9">Belongs to the inositol monophosphatase superfamily.</text>
</comment>
<name>A0A6P8X0P4_DROAB</name>
<evidence type="ECO:0000256" key="4">
    <source>
        <dbReference type="ARBA" id="ARBA00009759"/>
    </source>
</evidence>
<dbReference type="PANTHER" id="PTHR20854">
    <property type="entry name" value="INOSITOL MONOPHOSPHATASE"/>
    <property type="match status" value="1"/>
</dbReference>
<dbReference type="InterPro" id="IPR000760">
    <property type="entry name" value="Inositol_monophosphatase-like"/>
</dbReference>
<evidence type="ECO:0000256" key="5">
    <source>
        <dbReference type="ARBA" id="ARBA00022723"/>
    </source>
</evidence>
<dbReference type="GeneID" id="117571556"/>
<keyword evidence="7 8" id="KW-0460">Magnesium</keyword>
<evidence type="ECO:0000256" key="8">
    <source>
        <dbReference type="PIRSR" id="PIRSR600760-2"/>
    </source>
</evidence>
<dbReference type="CDD" id="cd01639">
    <property type="entry name" value="IMPase"/>
    <property type="match status" value="1"/>
</dbReference>
<feature type="binding site" evidence="8">
    <location>
        <position position="82"/>
    </location>
    <ligand>
        <name>Mg(2+)</name>
        <dbReference type="ChEBI" id="CHEBI:18420"/>
        <label>1</label>
        <note>catalytic</note>
    </ligand>
</feature>
<dbReference type="SUPFAM" id="SSF56655">
    <property type="entry name" value="Carbohydrate phosphatase"/>
    <property type="match status" value="1"/>
</dbReference>
<dbReference type="GO" id="GO:0046854">
    <property type="term" value="P:phosphatidylinositol phosphate biosynthetic process"/>
    <property type="evidence" value="ECO:0007669"/>
    <property type="project" value="InterPro"/>
</dbReference>
<dbReference type="FunFam" id="3.40.190.80:FF:000002">
    <property type="entry name" value="Inositol-1-monophosphatase"/>
    <property type="match status" value="1"/>
</dbReference>
<dbReference type="GO" id="GO:0007165">
    <property type="term" value="P:signal transduction"/>
    <property type="evidence" value="ECO:0007669"/>
    <property type="project" value="TreeGrafter"/>
</dbReference>
<dbReference type="OrthoDB" id="10254945at2759"/>
<dbReference type="InterPro" id="IPR020583">
    <property type="entry name" value="Inositol_monoP_metal-BS"/>
</dbReference>
<dbReference type="InterPro" id="IPR033942">
    <property type="entry name" value="IMPase"/>
</dbReference>
<dbReference type="Gene3D" id="3.40.190.80">
    <property type="match status" value="1"/>
</dbReference>
<dbReference type="EC" id="3.1.3.25" evidence="9"/>
<dbReference type="GO" id="GO:0008934">
    <property type="term" value="F:inositol monophosphate 1-phosphatase activity"/>
    <property type="evidence" value="ECO:0007669"/>
    <property type="project" value="InterPro"/>
</dbReference>
<proteinExistence type="inferred from homology"/>
<dbReference type="InterPro" id="IPR020550">
    <property type="entry name" value="Inositol_monophosphatase_CS"/>
</dbReference>
<dbReference type="PANTHER" id="PTHR20854:SF4">
    <property type="entry name" value="INOSITOL-1-MONOPHOSPHATASE-RELATED"/>
    <property type="match status" value="1"/>
</dbReference>
<evidence type="ECO:0000256" key="3">
    <source>
        <dbReference type="ARBA" id="ARBA00005152"/>
    </source>
</evidence>
<evidence type="ECO:0000256" key="6">
    <source>
        <dbReference type="ARBA" id="ARBA00022801"/>
    </source>
</evidence>
<dbReference type="PROSITE" id="PS00630">
    <property type="entry name" value="IMP_2"/>
    <property type="match status" value="1"/>
</dbReference>
<dbReference type="PRINTS" id="PR00378">
    <property type="entry name" value="LIIMPHPHTASE"/>
</dbReference>
<gene>
    <name evidence="11" type="primary">LOC117571556</name>
</gene>
<accession>A0A6P8X0P4</accession>
<comment type="catalytic activity">
    <reaction evidence="1 9">
        <text>a myo-inositol phosphate + H2O = myo-inositol + phosphate</text>
        <dbReference type="Rhea" id="RHEA:24056"/>
        <dbReference type="ChEBI" id="CHEBI:15377"/>
        <dbReference type="ChEBI" id="CHEBI:17268"/>
        <dbReference type="ChEBI" id="CHEBI:43474"/>
        <dbReference type="ChEBI" id="CHEBI:84139"/>
        <dbReference type="EC" id="3.1.3.25"/>
    </reaction>
</comment>
<dbReference type="GO" id="GO:0006021">
    <property type="term" value="P:inositol biosynthetic process"/>
    <property type="evidence" value="ECO:0007669"/>
    <property type="project" value="UniProtKB-UniPathway"/>
</dbReference>
<keyword evidence="5 8" id="KW-0479">Metal-binding</keyword>
<evidence type="ECO:0000313" key="11">
    <source>
        <dbReference type="RefSeq" id="XP_034109651.1"/>
    </source>
</evidence>